<dbReference type="NCBIfam" id="TIGR01887">
    <property type="entry name" value="dipeptidaselike"/>
    <property type="match status" value="1"/>
</dbReference>
<keyword evidence="8" id="KW-0482">Metalloprotease</keyword>
<keyword evidence="6" id="KW-0862">Zinc</keyword>
<dbReference type="AlphaFoldDB" id="A0A099IBA1"/>
<keyword evidence="5" id="KW-0378">Hydrolase</keyword>
<proteinExistence type="inferred from homology"/>
<keyword evidence="3" id="KW-0645">Protease</keyword>
<name>A0A099IBA1_CLOIN</name>
<protein>
    <submittedName>
        <fullName evidence="9">Dipeptidase</fullName>
    </submittedName>
</protein>
<keyword evidence="4" id="KW-0479">Metal-binding</keyword>
<dbReference type="SUPFAM" id="SSF55031">
    <property type="entry name" value="Bacterial exopeptidase dimerisation domain"/>
    <property type="match status" value="1"/>
</dbReference>
<evidence type="ECO:0000256" key="8">
    <source>
        <dbReference type="ARBA" id="ARBA00023049"/>
    </source>
</evidence>
<dbReference type="EMBL" id="JQIF01000004">
    <property type="protein sequence ID" value="KGJ54920.1"/>
    <property type="molecule type" value="Genomic_DNA"/>
</dbReference>
<dbReference type="InterPro" id="IPR001261">
    <property type="entry name" value="ArgE/DapE_CS"/>
</dbReference>
<dbReference type="PANTHER" id="PTHR43808">
    <property type="entry name" value="ACETYLORNITHINE DEACETYLASE"/>
    <property type="match status" value="1"/>
</dbReference>
<dbReference type="GO" id="GO:0006508">
    <property type="term" value="P:proteolysis"/>
    <property type="evidence" value="ECO:0007669"/>
    <property type="project" value="UniProtKB-KW"/>
</dbReference>
<comment type="caution">
    <text evidence="9">The sequence shown here is derived from an EMBL/GenBank/DDBJ whole genome shotgun (WGS) entry which is preliminary data.</text>
</comment>
<dbReference type="GO" id="GO:0016805">
    <property type="term" value="F:dipeptidase activity"/>
    <property type="evidence" value="ECO:0007669"/>
    <property type="project" value="UniProtKB-KW"/>
</dbReference>
<dbReference type="GO" id="GO:0008270">
    <property type="term" value="F:zinc ion binding"/>
    <property type="evidence" value="ECO:0007669"/>
    <property type="project" value="InterPro"/>
</dbReference>
<evidence type="ECO:0000313" key="9">
    <source>
        <dbReference type="EMBL" id="KGJ54920.1"/>
    </source>
</evidence>
<keyword evidence="7" id="KW-0224">Dipeptidase</keyword>
<dbReference type="RefSeq" id="WP_044903454.1">
    <property type="nucleotide sequence ID" value="NZ_JQIF01000004.1"/>
</dbReference>
<dbReference type="PANTHER" id="PTHR43808:SF31">
    <property type="entry name" value="N-ACETYL-L-CITRULLINE DEACETYLASE"/>
    <property type="match status" value="1"/>
</dbReference>
<dbReference type="InterPro" id="IPR010964">
    <property type="entry name" value="M20A_pepV-rel"/>
</dbReference>
<organism evidence="9 10">
    <name type="scientific">Clostridium innocuum</name>
    <dbReference type="NCBI Taxonomy" id="1522"/>
    <lineage>
        <taxon>Bacteria</taxon>
        <taxon>Bacillati</taxon>
        <taxon>Bacillota</taxon>
        <taxon>Clostridia</taxon>
        <taxon>Eubacteriales</taxon>
        <taxon>Clostridiaceae</taxon>
        <taxon>Clostridium</taxon>
    </lineage>
</organism>
<dbReference type="Pfam" id="PF01546">
    <property type="entry name" value="Peptidase_M20"/>
    <property type="match status" value="1"/>
</dbReference>
<dbReference type="GO" id="GO:0008777">
    <property type="term" value="F:acetylornithine deacetylase activity"/>
    <property type="evidence" value="ECO:0007669"/>
    <property type="project" value="TreeGrafter"/>
</dbReference>
<dbReference type="InterPro" id="IPR036264">
    <property type="entry name" value="Bact_exopeptidase_dim_dom"/>
</dbReference>
<comment type="similarity">
    <text evidence="2">Belongs to the peptidase M20A family.</text>
</comment>
<dbReference type="Gene3D" id="3.30.70.360">
    <property type="match status" value="2"/>
</dbReference>
<dbReference type="PROSITE" id="PS00758">
    <property type="entry name" value="ARGE_DAPE_CPG2_1"/>
    <property type="match status" value="1"/>
</dbReference>
<dbReference type="Proteomes" id="UP000030008">
    <property type="component" value="Unassembled WGS sequence"/>
</dbReference>
<sequence length="453" mass="51004">MKTIYDTGKRTSELLQDLKQLVEIPSVRDERTAGASAPFGKEIRNAMDVFLQIAQREGFSVHDFDGYAVDAQLGEGDDYIGVLAHLDVVEAGERSHWHGDPFQMREIDGMLYGRGVNDDKGPLLAALYAMARIRQEGRTLYHPIRLIAGGAEETTWECMEHYFKHNPQPICGFSPDGNFPIVNGEKGILQVRFLLNADSDISLHCKERLHIVCDDLQVIVPKGSDVSFVERTNLIEVMQDGIKITYRGVRALSRNPQRGENAIFKFVKDFHGHLDQASSLYPMVNMIYENFLDDFYGKKSGLYHEDAAMGCGSVCLMSLNTQDGQLELCVDVRYVRSTDEQSLLHTLRKTAQHYGCELEVLRHKRLLYVAEDSTLIQSLKTAYHRVMKEDAAVFTKGGASYARVLDHGVAFGATFPDEDPRPHMPNECMPVKSLLKASDIYYEALVELACTKR</sequence>
<reference evidence="9 10" key="1">
    <citation type="submission" date="2014-08" db="EMBL/GenBank/DDBJ databases">
        <title>Clostridium innocuum, an unnegligible vancomycin-resistant pathogen causing extra-intestinal infections.</title>
        <authorList>
            <person name="Feng Y."/>
            <person name="Chiu C.-H."/>
        </authorList>
    </citation>
    <scope>NUCLEOTIDE SEQUENCE [LARGE SCALE GENOMIC DNA]</scope>
    <source>
        <strain evidence="9 10">AN88</strain>
    </source>
</reference>
<gene>
    <name evidence="9" type="ORF">CIAN88_01025</name>
</gene>
<dbReference type="Gene3D" id="3.40.630.10">
    <property type="entry name" value="Zn peptidases"/>
    <property type="match status" value="1"/>
</dbReference>
<evidence type="ECO:0000256" key="6">
    <source>
        <dbReference type="ARBA" id="ARBA00022833"/>
    </source>
</evidence>
<dbReference type="InterPro" id="IPR050072">
    <property type="entry name" value="Peptidase_M20A"/>
</dbReference>
<dbReference type="InterPro" id="IPR002933">
    <property type="entry name" value="Peptidase_M20"/>
</dbReference>
<evidence type="ECO:0000256" key="5">
    <source>
        <dbReference type="ARBA" id="ARBA00022801"/>
    </source>
</evidence>
<evidence type="ECO:0000256" key="3">
    <source>
        <dbReference type="ARBA" id="ARBA00022670"/>
    </source>
</evidence>
<evidence type="ECO:0000256" key="4">
    <source>
        <dbReference type="ARBA" id="ARBA00022723"/>
    </source>
</evidence>
<accession>A0A099IBA1</accession>
<dbReference type="SUPFAM" id="SSF53187">
    <property type="entry name" value="Zn-dependent exopeptidases"/>
    <property type="match status" value="1"/>
</dbReference>
<evidence type="ECO:0000256" key="2">
    <source>
        <dbReference type="ARBA" id="ARBA00006247"/>
    </source>
</evidence>
<dbReference type="GO" id="GO:0008237">
    <property type="term" value="F:metallopeptidase activity"/>
    <property type="evidence" value="ECO:0007669"/>
    <property type="project" value="UniProtKB-KW"/>
</dbReference>
<comment type="cofactor">
    <cofactor evidence="1">
        <name>Zn(2+)</name>
        <dbReference type="ChEBI" id="CHEBI:29105"/>
    </cofactor>
</comment>
<evidence type="ECO:0000256" key="1">
    <source>
        <dbReference type="ARBA" id="ARBA00001947"/>
    </source>
</evidence>
<dbReference type="GO" id="GO:0006526">
    <property type="term" value="P:L-arginine biosynthetic process"/>
    <property type="evidence" value="ECO:0007669"/>
    <property type="project" value="TreeGrafter"/>
</dbReference>
<evidence type="ECO:0000256" key="7">
    <source>
        <dbReference type="ARBA" id="ARBA00022997"/>
    </source>
</evidence>
<evidence type="ECO:0000313" key="10">
    <source>
        <dbReference type="Proteomes" id="UP000030008"/>
    </source>
</evidence>